<reference evidence="2" key="2">
    <citation type="submission" date="2018-05" db="EMBL/GenBank/DDBJ databases">
        <title>Algibacter marinivivus sp. nov., isolated from sample around a algae.</title>
        <authorList>
            <person name="Lu D."/>
        </authorList>
    </citation>
    <scope>NUCLEOTIDE SEQUENCE [LARGE SCALE GENOMIC DNA]</scope>
    <source>
        <strain evidence="2">ZY111</strain>
    </source>
</reference>
<dbReference type="AlphaFoldDB" id="A0A2U2X1R9"/>
<protein>
    <submittedName>
        <fullName evidence="1">Peptidase E</fullName>
    </submittedName>
</protein>
<organism evidence="1 2">
    <name type="scientific">Algibacter marinivivus</name>
    <dbReference type="NCBI Taxonomy" id="2100723"/>
    <lineage>
        <taxon>Bacteria</taxon>
        <taxon>Pseudomonadati</taxon>
        <taxon>Bacteroidota</taxon>
        <taxon>Flavobacteriia</taxon>
        <taxon>Flavobacteriales</taxon>
        <taxon>Flavobacteriaceae</taxon>
        <taxon>Algibacter</taxon>
    </lineage>
</organism>
<sequence length="167" mass="19661">MKLSKVFLLLLILPLFAFTVMHKYYISVTQINYIEDKQSVQITSRFFIDDFENALKENYDESIVLAEKDEAERFDSYINKYLKKRIELIINDKSVSFNFIGKEYDGDIIRCYLEVENVKSIESFSITNSVLFDLQSDQQNIVKMNINSKNKSFILTYDNPNALLKFN</sequence>
<dbReference type="Proteomes" id="UP000245375">
    <property type="component" value="Unassembled WGS sequence"/>
</dbReference>
<dbReference type="EMBL" id="QFRI01000004">
    <property type="protein sequence ID" value="PWH81710.1"/>
    <property type="molecule type" value="Genomic_DNA"/>
</dbReference>
<evidence type="ECO:0000313" key="2">
    <source>
        <dbReference type="Proteomes" id="UP000245375"/>
    </source>
</evidence>
<dbReference type="RefSeq" id="WP_109353632.1">
    <property type="nucleotide sequence ID" value="NZ_QFRI01000004.1"/>
</dbReference>
<proteinExistence type="predicted"/>
<gene>
    <name evidence="1" type="ORF">DIS18_13595</name>
</gene>
<dbReference type="Pfam" id="PF20420">
    <property type="entry name" value="DUF6702"/>
    <property type="match status" value="1"/>
</dbReference>
<dbReference type="InterPro" id="IPR046525">
    <property type="entry name" value="DUF6702"/>
</dbReference>
<reference evidence="1 2" key="1">
    <citation type="submission" date="2018-05" db="EMBL/GenBank/DDBJ databases">
        <title>Algibacter marinivivus sp. nov., isolated from sample around a algae.</title>
        <authorList>
            <person name="Zhong X."/>
        </authorList>
    </citation>
    <scope>NUCLEOTIDE SEQUENCE [LARGE SCALE GENOMIC DNA]</scope>
    <source>
        <strain evidence="1 2">ZY111</strain>
    </source>
</reference>
<reference evidence="2" key="3">
    <citation type="submission" date="2018-05" db="EMBL/GenBank/DDBJ databases">
        <authorList>
            <person name="Lu D."/>
        </authorList>
    </citation>
    <scope>NUCLEOTIDE SEQUENCE [LARGE SCALE GENOMIC DNA]</scope>
    <source>
        <strain evidence="2">ZY111</strain>
    </source>
</reference>
<name>A0A2U2X1R9_9FLAO</name>
<evidence type="ECO:0000313" key="1">
    <source>
        <dbReference type="EMBL" id="PWH81710.1"/>
    </source>
</evidence>
<dbReference type="OrthoDB" id="5735516at2"/>
<comment type="caution">
    <text evidence="1">The sequence shown here is derived from an EMBL/GenBank/DDBJ whole genome shotgun (WGS) entry which is preliminary data.</text>
</comment>
<keyword evidence="2" id="KW-1185">Reference proteome</keyword>
<accession>A0A2U2X1R9</accession>